<proteinExistence type="inferred from homology"/>
<keyword evidence="8" id="KW-1185">Reference proteome</keyword>
<comment type="subcellular location">
    <subcellularLocation>
        <location evidence="1">Membrane</location>
        <topology evidence="1">Multi-pass membrane protein</topology>
    </subcellularLocation>
</comment>
<dbReference type="PANTHER" id="PTHR23291">
    <property type="entry name" value="BAX INHIBITOR-RELATED"/>
    <property type="match status" value="1"/>
</dbReference>
<keyword evidence="5 6" id="KW-0472">Membrane</keyword>
<dbReference type="CDD" id="cd10432">
    <property type="entry name" value="BI-1-like_bacterial"/>
    <property type="match status" value="1"/>
</dbReference>
<feature type="transmembrane region" description="Helical" evidence="6">
    <location>
        <begin position="32"/>
        <end position="51"/>
    </location>
</feature>
<feature type="transmembrane region" description="Helical" evidence="6">
    <location>
        <begin position="158"/>
        <end position="177"/>
    </location>
</feature>
<dbReference type="Pfam" id="PF01027">
    <property type="entry name" value="Bax1-I"/>
    <property type="match status" value="1"/>
</dbReference>
<dbReference type="AlphaFoldDB" id="A0A7X0DLD7"/>
<name>A0A7X0DLD7_NOVIT</name>
<evidence type="ECO:0000256" key="6">
    <source>
        <dbReference type="RuleBase" id="RU004379"/>
    </source>
</evidence>
<organism evidence="7 8">
    <name type="scientific">Novispirillum itersonii</name>
    <name type="common">Aquaspirillum itersonii</name>
    <dbReference type="NCBI Taxonomy" id="189"/>
    <lineage>
        <taxon>Bacteria</taxon>
        <taxon>Pseudomonadati</taxon>
        <taxon>Pseudomonadota</taxon>
        <taxon>Alphaproteobacteria</taxon>
        <taxon>Rhodospirillales</taxon>
        <taxon>Novispirillaceae</taxon>
        <taxon>Novispirillum</taxon>
    </lineage>
</organism>
<feature type="transmembrane region" description="Helical" evidence="6">
    <location>
        <begin position="71"/>
        <end position="90"/>
    </location>
</feature>
<dbReference type="InterPro" id="IPR006214">
    <property type="entry name" value="Bax_inhibitor_1-related"/>
</dbReference>
<feature type="transmembrane region" description="Helical" evidence="6">
    <location>
        <begin position="221"/>
        <end position="243"/>
    </location>
</feature>
<evidence type="ECO:0000256" key="1">
    <source>
        <dbReference type="ARBA" id="ARBA00004141"/>
    </source>
</evidence>
<evidence type="ECO:0000313" key="8">
    <source>
        <dbReference type="Proteomes" id="UP000544872"/>
    </source>
</evidence>
<dbReference type="PANTHER" id="PTHR23291:SF50">
    <property type="entry name" value="PROTEIN LIFEGUARD 4"/>
    <property type="match status" value="1"/>
</dbReference>
<reference evidence="7 8" key="1">
    <citation type="submission" date="2020-08" db="EMBL/GenBank/DDBJ databases">
        <title>Genomic Encyclopedia of Type Strains, Phase IV (KMG-IV): sequencing the most valuable type-strain genomes for metagenomic binning, comparative biology and taxonomic classification.</title>
        <authorList>
            <person name="Goeker M."/>
        </authorList>
    </citation>
    <scope>NUCLEOTIDE SEQUENCE [LARGE SCALE GENOMIC DNA]</scope>
    <source>
        <strain evidence="7 8">DSM 11590</strain>
    </source>
</reference>
<dbReference type="GO" id="GO:0005886">
    <property type="term" value="C:plasma membrane"/>
    <property type="evidence" value="ECO:0007669"/>
    <property type="project" value="TreeGrafter"/>
</dbReference>
<feature type="transmembrane region" description="Helical" evidence="6">
    <location>
        <begin position="102"/>
        <end position="121"/>
    </location>
</feature>
<gene>
    <name evidence="7" type="ORF">FHS48_001289</name>
</gene>
<protein>
    <recommendedName>
        <fullName evidence="9">Bax inhibitor-1/YccA family protein</fullName>
    </recommendedName>
</protein>
<dbReference type="Proteomes" id="UP000544872">
    <property type="component" value="Unassembled WGS sequence"/>
</dbReference>
<keyword evidence="3 6" id="KW-0812">Transmembrane</keyword>
<evidence type="ECO:0000256" key="2">
    <source>
        <dbReference type="ARBA" id="ARBA00010350"/>
    </source>
</evidence>
<accession>A0A7X0DLD7</accession>
<evidence type="ECO:0000256" key="4">
    <source>
        <dbReference type="ARBA" id="ARBA00022989"/>
    </source>
</evidence>
<evidence type="ECO:0000256" key="3">
    <source>
        <dbReference type="ARBA" id="ARBA00022692"/>
    </source>
</evidence>
<sequence length="248" mass="27374">MAFEDRSTWTQARSAAEAVQLDEGLRAYMLRVYNYMASGVLLTGIVSWLVANTGLSKVFYTVAANGKTQPGLLMWVALFASLGMVFFLSFRVAKMQAATAQALFWLYAGLNGVWLSTIFLTYTDTSIVRVFFITSAAFAGLSLYGYTTKRSLDGLGSFLMMGLIGMLIASVVNIFLQSSMMDWILSAVGVLVFAGLTAYDTQKIKEMYFEADGADVASKKAIMGALTLYLDFINLFLMLLRFFGQNRE</sequence>
<dbReference type="EMBL" id="JACIIX010000003">
    <property type="protein sequence ID" value="MBB6209881.1"/>
    <property type="molecule type" value="Genomic_DNA"/>
</dbReference>
<feature type="transmembrane region" description="Helical" evidence="6">
    <location>
        <begin position="127"/>
        <end position="146"/>
    </location>
</feature>
<comment type="caution">
    <text evidence="7">The sequence shown here is derived from an EMBL/GenBank/DDBJ whole genome shotgun (WGS) entry which is preliminary data.</text>
</comment>
<evidence type="ECO:0008006" key="9">
    <source>
        <dbReference type="Google" id="ProtNLM"/>
    </source>
</evidence>
<feature type="transmembrane region" description="Helical" evidence="6">
    <location>
        <begin position="183"/>
        <end position="200"/>
    </location>
</feature>
<comment type="similarity">
    <text evidence="2 6">Belongs to the BI1 family.</text>
</comment>
<evidence type="ECO:0000313" key="7">
    <source>
        <dbReference type="EMBL" id="MBB6209881.1"/>
    </source>
</evidence>
<dbReference type="RefSeq" id="WP_184262496.1">
    <property type="nucleotide sequence ID" value="NZ_JACIIX010000003.1"/>
</dbReference>
<evidence type="ECO:0000256" key="5">
    <source>
        <dbReference type="ARBA" id="ARBA00023136"/>
    </source>
</evidence>
<keyword evidence="4 6" id="KW-1133">Transmembrane helix</keyword>